<gene>
    <name evidence="2" type="ORF">SLEP1_g30015</name>
</gene>
<reference evidence="2 3" key="1">
    <citation type="journal article" date="2021" name="Commun. Biol.">
        <title>The genome of Shorea leprosula (Dipterocarpaceae) highlights the ecological relevance of drought in aseasonal tropical rainforests.</title>
        <authorList>
            <person name="Ng K.K.S."/>
            <person name="Kobayashi M.J."/>
            <person name="Fawcett J.A."/>
            <person name="Hatakeyama M."/>
            <person name="Paape T."/>
            <person name="Ng C.H."/>
            <person name="Ang C.C."/>
            <person name="Tnah L.H."/>
            <person name="Lee C.T."/>
            <person name="Nishiyama T."/>
            <person name="Sese J."/>
            <person name="O'Brien M.J."/>
            <person name="Copetti D."/>
            <person name="Mohd Noor M.I."/>
            <person name="Ong R.C."/>
            <person name="Putra M."/>
            <person name="Sireger I.Z."/>
            <person name="Indrioko S."/>
            <person name="Kosugi Y."/>
            <person name="Izuno A."/>
            <person name="Isagi Y."/>
            <person name="Lee S.L."/>
            <person name="Shimizu K.K."/>
        </authorList>
    </citation>
    <scope>NUCLEOTIDE SEQUENCE [LARGE SCALE GENOMIC DNA]</scope>
    <source>
        <strain evidence="2">214</strain>
    </source>
</reference>
<name>A0AAV5K179_9ROSI</name>
<evidence type="ECO:0000313" key="2">
    <source>
        <dbReference type="EMBL" id="GKV19797.1"/>
    </source>
</evidence>
<comment type="caution">
    <text evidence="2">The sequence shown here is derived from an EMBL/GenBank/DDBJ whole genome shotgun (WGS) entry which is preliminary data.</text>
</comment>
<accession>A0AAV5K179</accession>
<proteinExistence type="predicted"/>
<protein>
    <submittedName>
        <fullName evidence="2">Uncharacterized protein</fullName>
    </submittedName>
</protein>
<keyword evidence="3" id="KW-1185">Reference proteome</keyword>
<evidence type="ECO:0000313" key="3">
    <source>
        <dbReference type="Proteomes" id="UP001054252"/>
    </source>
</evidence>
<organism evidence="2 3">
    <name type="scientific">Rubroshorea leprosula</name>
    <dbReference type="NCBI Taxonomy" id="152421"/>
    <lineage>
        <taxon>Eukaryota</taxon>
        <taxon>Viridiplantae</taxon>
        <taxon>Streptophyta</taxon>
        <taxon>Embryophyta</taxon>
        <taxon>Tracheophyta</taxon>
        <taxon>Spermatophyta</taxon>
        <taxon>Magnoliopsida</taxon>
        <taxon>eudicotyledons</taxon>
        <taxon>Gunneridae</taxon>
        <taxon>Pentapetalae</taxon>
        <taxon>rosids</taxon>
        <taxon>malvids</taxon>
        <taxon>Malvales</taxon>
        <taxon>Dipterocarpaceae</taxon>
        <taxon>Rubroshorea</taxon>
    </lineage>
</organism>
<evidence type="ECO:0000256" key="1">
    <source>
        <dbReference type="SAM" id="MobiDB-lite"/>
    </source>
</evidence>
<dbReference type="Proteomes" id="UP001054252">
    <property type="component" value="Unassembled WGS sequence"/>
</dbReference>
<dbReference type="EMBL" id="BPVZ01000053">
    <property type="protein sequence ID" value="GKV19797.1"/>
    <property type="molecule type" value="Genomic_DNA"/>
</dbReference>
<dbReference type="AlphaFoldDB" id="A0AAV5K179"/>
<feature type="compositionally biased region" description="Basic and acidic residues" evidence="1">
    <location>
        <begin position="45"/>
        <end position="60"/>
    </location>
</feature>
<sequence length="60" mass="7219">MWKTRHISILLIQRGFSSINLRKNWLKRDGDGQQQTSHTGHPRKKVGDEIEENLYHRDRH</sequence>
<feature type="region of interest" description="Disordered" evidence="1">
    <location>
        <begin position="27"/>
        <end position="60"/>
    </location>
</feature>